<evidence type="ECO:0000256" key="5">
    <source>
        <dbReference type="ARBA" id="ARBA00022989"/>
    </source>
</evidence>
<feature type="transmembrane region" description="Helical" evidence="7">
    <location>
        <begin position="344"/>
        <end position="365"/>
    </location>
</feature>
<feature type="transmembrane region" description="Helical" evidence="7">
    <location>
        <begin position="131"/>
        <end position="150"/>
    </location>
</feature>
<keyword evidence="3" id="KW-1003">Cell membrane</keyword>
<evidence type="ECO:0000256" key="4">
    <source>
        <dbReference type="ARBA" id="ARBA00022692"/>
    </source>
</evidence>
<feature type="transmembrane region" description="Helical" evidence="7">
    <location>
        <begin position="371"/>
        <end position="387"/>
    </location>
</feature>
<organism evidence="9 10">
    <name type="scientific">Mycobacterium paragordonae</name>
    <dbReference type="NCBI Taxonomy" id="1389713"/>
    <lineage>
        <taxon>Bacteria</taxon>
        <taxon>Bacillati</taxon>
        <taxon>Actinomycetota</taxon>
        <taxon>Actinomycetes</taxon>
        <taxon>Mycobacteriales</taxon>
        <taxon>Mycobacteriaceae</taxon>
        <taxon>Mycobacterium</taxon>
    </lineage>
</organism>
<feature type="transmembrane region" description="Helical" evidence="7">
    <location>
        <begin position="240"/>
        <end position="260"/>
    </location>
</feature>
<dbReference type="Gene3D" id="3.10.20.90">
    <property type="entry name" value="Phosphatidylinositol 3-kinase Catalytic Subunit, Chain A, domain 1"/>
    <property type="match status" value="1"/>
</dbReference>
<proteinExistence type="inferred from homology"/>
<evidence type="ECO:0000256" key="1">
    <source>
        <dbReference type="ARBA" id="ARBA00004651"/>
    </source>
</evidence>
<reference evidence="9 10" key="1">
    <citation type="journal article" date="2019" name="Emerg. Microbes Infect.">
        <title>Comprehensive subspecies identification of 175 nontuberculous mycobacteria species based on 7547 genomic profiles.</title>
        <authorList>
            <person name="Matsumoto Y."/>
            <person name="Kinjo T."/>
            <person name="Motooka D."/>
            <person name="Nabeya D."/>
            <person name="Jung N."/>
            <person name="Uechi K."/>
            <person name="Horii T."/>
            <person name="Iida T."/>
            <person name="Fujita J."/>
            <person name="Nakamura S."/>
        </authorList>
    </citation>
    <scope>NUCLEOTIDE SEQUENCE [LARGE SCALE GENOMIC DNA]</scope>
    <source>
        <strain evidence="9 10">JCM 18565</strain>
    </source>
</reference>
<dbReference type="InterPro" id="IPR044049">
    <property type="entry name" value="EccD_transm"/>
</dbReference>
<feature type="transmembrane region" description="Helical" evidence="7">
    <location>
        <begin position="399"/>
        <end position="419"/>
    </location>
</feature>
<protein>
    <submittedName>
        <fullName evidence="9">ESX-2 secretion system protein eccD2</fullName>
    </submittedName>
</protein>
<comment type="similarity">
    <text evidence="2">Belongs to the EccD/Snm4 family.</text>
</comment>
<accession>A0ABQ1CFL6</accession>
<feature type="transmembrane region" description="Helical" evidence="7">
    <location>
        <begin position="425"/>
        <end position="450"/>
    </location>
</feature>
<dbReference type="InterPro" id="IPR000626">
    <property type="entry name" value="Ubiquitin-like_dom"/>
</dbReference>
<comment type="caution">
    <text evidence="9">The sequence shown here is derived from an EMBL/GenBank/DDBJ whole genome shotgun (WGS) entry which is preliminary data.</text>
</comment>
<feature type="transmembrane region" description="Helical" evidence="7">
    <location>
        <begin position="156"/>
        <end position="178"/>
    </location>
</feature>
<dbReference type="RefSeq" id="WP_120795170.1">
    <property type="nucleotide sequence ID" value="NZ_BLKX01000003.1"/>
</dbReference>
<evidence type="ECO:0000256" key="2">
    <source>
        <dbReference type="ARBA" id="ARBA00006162"/>
    </source>
</evidence>
<dbReference type="Pfam" id="PF08817">
    <property type="entry name" value="YukD"/>
    <property type="match status" value="1"/>
</dbReference>
<keyword evidence="10" id="KW-1185">Reference proteome</keyword>
<dbReference type="Proteomes" id="UP000465240">
    <property type="component" value="Unassembled WGS sequence"/>
</dbReference>
<evidence type="ECO:0000256" key="3">
    <source>
        <dbReference type="ARBA" id="ARBA00022475"/>
    </source>
</evidence>
<evidence type="ECO:0000256" key="6">
    <source>
        <dbReference type="ARBA" id="ARBA00023136"/>
    </source>
</evidence>
<dbReference type="EMBL" id="BLKX01000003">
    <property type="protein sequence ID" value="GFG83235.1"/>
    <property type="molecule type" value="Genomic_DNA"/>
</dbReference>
<dbReference type="Pfam" id="PF19053">
    <property type="entry name" value="EccD"/>
    <property type="match status" value="1"/>
</dbReference>
<dbReference type="PROSITE" id="PS50053">
    <property type="entry name" value="UBIQUITIN_2"/>
    <property type="match status" value="1"/>
</dbReference>
<comment type="subcellular location">
    <subcellularLocation>
        <location evidence="1">Cell membrane</location>
        <topology evidence="1">Multi-pass membrane protein</topology>
    </subcellularLocation>
</comment>
<keyword evidence="4 7" id="KW-0812">Transmembrane</keyword>
<dbReference type="InterPro" id="IPR024962">
    <property type="entry name" value="YukD-like"/>
</dbReference>
<evidence type="ECO:0000259" key="8">
    <source>
        <dbReference type="PROSITE" id="PS50053"/>
    </source>
</evidence>
<gene>
    <name evidence="9" type="primary">eccD2_2</name>
    <name evidence="9" type="ORF">MPRG_65110</name>
</gene>
<keyword evidence="6 7" id="KW-0472">Membrane</keyword>
<feature type="domain" description="Ubiquitin-like" evidence="8">
    <location>
        <begin position="12"/>
        <end position="93"/>
    </location>
</feature>
<dbReference type="InterPro" id="IPR006707">
    <property type="entry name" value="T7SS_EccD"/>
</dbReference>
<dbReference type="NCBIfam" id="TIGR03920">
    <property type="entry name" value="T7SS_EccD"/>
    <property type="match status" value="1"/>
</dbReference>
<feature type="transmembrane region" description="Helical" evidence="7">
    <location>
        <begin position="462"/>
        <end position="488"/>
    </location>
</feature>
<feature type="transmembrane region" description="Helical" evidence="7">
    <location>
        <begin position="190"/>
        <end position="207"/>
    </location>
</feature>
<feature type="transmembrane region" description="Helical" evidence="7">
    <location>
        <begin position="213"/>
        <end position="233"/>
    </location>
</feature>
<name>A0ABQ1CFL6_9MYCO</name>
<evidence type="ECO:0000313" key="9">
    <source>
        <dbReference type="EMBL" id="GFG83235.1"/>
    </source>
</evidence>
<sequence>MATAAFPALCEVAVIVDNTEGAHVVSQVLAAGVPIIKFIDDIRDSINAELAERGAEPLPADDYRLARVDGVQLDLARTLAELAITNGQTLVLVPAGDGDSYAPQYEQLSTGLARVGQRLIGQVSEQVAERVAVVILAAVTVVIAALSLRIRTFTDNVVPAGITAAVGSLLVIMAVLTARWWPRRHLIIDALAWQGAGLISVAAYMAAPGRLGASQLMLGGVTAVVAAAAIGGWTHRHIGVSAAVITMAGIGALSVGARMWRPVPGQWLGMITLAALLLSMFYAERIALRVCGIRPPYFGKVTGEDIFATVKGMPLDTVMPVDDIKADPVPTGPQLATAALRVHAVLAGICAGMAALLPAAVWATLAPGRDKAWAAAVVCVLFVIIFISRGRAFVAWRQAVPLVLGAVAAVLAGAVKYVAHYQPTNVAAFAVAIGAVLIFGLCGLAAAVIVPQARYHPPVRLFVEWLEILAIVFTVPTMAWLSGLLAWIRWR</sequence>
<evidence type="ECO:0000256" key="7">
    <source>
        <dbReference type="SAM" id="Phobius"/>
    </source>
</evidence>
<keyword evidence="5 7" id="KW-1133">Transmembrane helix</keyword>
<evidence type="ECO:0000313" key="10">
    <source>
        <dbReference type="Proteomes" id="UP000465240"/>
    </source>
</evidence>